<feature type="transmembrane region" description="Helical" evidence="6">
    <location>
        <begin position="179"/>
        <end position="199"/>
    </location>
</feature>
<evidence type="ECO:0000313" key="8">
    <source>
        <dbReference type="EMBL" id="UOO88022.1"/>
    </source>
</evidence>
<dbReference type="EMBL" id="CP091511">
    <property type="protein sequence ID" value="UOO88022.1"/>
    <property type="molecule type" value="Genomic_DNA"/>
</dbReference>
<feature type="transmembrane region" description="Helical" evidence="6">
    <location>
        <begin position="68"/>
        <end position="87"/>
    </location>
</feature>
<evidence type="ECO:0000256" key="3">
    <source>
        <dbReference type="ARBA" id="ARBA00022692"/>
    </source>
</evidence>
<feature type="transmembrane region" description="Helical" evidence="6">
    <location>
        <begin position="34"/>
        <end position="56"/>
    </location>
</feature>
<dbReference type="Pfam" id="PF00892">
    <property type="entry name" value="EamA"/>
    <property type="match status" value="2"/>
</dbReference>
<keyword evidence="5 6" id="KW-0472">Membrane</keyword>
<gene>
    <name evidence="8" type="ORF">LVJ82_11015</name>
</gene>
<feature type="transmembrane region" description="Helical" evidence="6">
    <location>
        <begin position="120"/>
        <end position="142"/>
    </location>
</feature>
<feature type="transmembrane region" description="Helical" evidence="6">
    <location>
        <begin position="238"/>
        <end position="257"/>
    </location>
</feature>
<reference evidence="8 9" key="1">
    <citation type="journal article" date="2022" name="Res Sq">
        <title>Evolution of multicellular longitudinally dividing oral cavity symbionts (Neisseriaceae).</title>
        <authorList>
            <person name="Nyongesa S."/>
            <person name="Weber P."/>
            <person name="Bernet E."/>
            <person name="Pullido F."/>
            <person name="Nieckarz M."/>
            <person name="Delaby M."/>
            <person name="Nieves C."/>
            <person name="Viehboeck T."/>
            <person name="Krause N."/>
            <person name="Rivera-Millot A."/>
            <person name="Nakamura A."/>
            <person name="Vischer N."/>
            <person name="VanNieuwenhze M."/>
            <person name="Brun Y."/>
            <person name="Cava F."/>
            <person name="Bulgheresi S."/>
            <person name="Veyrier F."/>
        </authorList>
    </citation>
    <scope>NUCLEOTIDE SEQUENCE [LARGE SCALE GENOMIC DNA]</scope>
    <source>
        <strain evidence="8 9">SN4</strain>
    </source>
</reference>
<evidence type="ECO:0000256" key="6">
    <source>
        <dbReference type="SAM" id="Phobius"/>
    </source>
</evidence>
<protein>
    <submittedName>
        <fullName evidence="8">DMT family transporter</fullName>
    </submittedName>
</protein>
<evidence type="ECO:0000256" key="5">
    <source>
        <dbReference type="ARBA" id="ARBA00023136"/>
    </source>
</evidence>
<feature type="transmembrane region" description="Helical" evidence="6">
    <location>
        <begin position="205"/>
        <end position="226"/>
    </location>
</feature>
<dbReference type="SUPFAM" id="SSF103481">
    <property type="entry name" value="Multidrug resistance efflux transporter EmrE"/>
    <property type="match status" value="2"/>
</dbReference>
<dbReference type="InterPro" id="IPR000620">
    <property type="entry name" value="EamA_dom"/>
</dbReference>
<keyword evidence="3 6" id="KW-0812">Transmembrane</keyword>
<evidence type="ECO:0000256" key="4">
    <source>
        <dbReference type="ARBA" id="ARBA00022989"/>
    </source>
</evidence>
<dbReference type="PANTHER" id="PTHR32322:SF2">
    <property type="entry name" value="EAMA DOMAIN-CONTAINING PROTEIN"/>
    <property type="match status" value="1"/>
</dbReference>
<evidence type="ECO:0000256" key="2">
    <source>
        <dbReference type="ARBA" id="ARBA00007362"/>
    </source>
</evidence>
<evidence type="ECO:0000259" key="7">
    <source>
        <dbReference type="Pfam" id="PF00892"/>
    </source>
</evidence>
<dbReference type="PANTHER" id="PTHR32322">
    <property type="entry name" value="INNER MEMBRANE TRANSPORTER"/>
    <property type="match status" value="1"/>
</dbReference>
<comment type="subcellular location">
    <subcellularLocation>
        <location evidence="1">Membrane</location>
        <topology evidence="1">Multi-pass membrane protein</topology>
    </subcellularLocation>
</comment>
<dbReference type="InterPro" id="IPR037185">
    <property type="entry name" value="EmrE-like"/>
</dbReference>
<evidence type="ECO:0000256" key="1">
    <source>
        <dbReference type="ARBA" id="ARBA00004141"/>
    </source>
</evidence>
<proteinExistence type="inferred from homology"/>
<feature type="transmembrane region" description="Helical" evidence="6">
    <location>
        <begin position="148"/>
        <end position="167"/>
    </location>
</feature>
<evidence type="ECO:0000313" key="9">
    <source>
        <dbReference type="Proteomes" id="UP000832011"/>
    </source>
</evidence>
<dbReference type="Proteomes" id="UP000832011">
    <property type="component" value="Chromosome"/>
</dbReference>
<dbReference type="RefSeq" id="WP_058356543.1">
    <property type="nucleotide sequence ID" value="NZ_CABKVG010000009.1"/>
</dbReference>
<feature type="domain" description="EamA" evidence="7">
    <location>
        <begin position="11"/>
        <end position="137"/>
    </location>
</feature>
<organism evidence="8 9">
    <name type="scientific">Vitreoscilla massiliensis</name>
    <dbReference type="NCBI Taxonomy" id="1689272"/>
    <lineage>
        <taxon>Bacteria</taxon>
        <taxon>Pseudomonadati</taxon>
        <taxon>Pseudomonadota</taxon>
        <taxon>Betaproteobacteria</taxon>
        <taxon>Neisseriales</taxon>
        <taxon>Neisseriaceae</taxon>
        <taxon>Vitreoscilla</taxon>
    </lineage>
</organism>
<feature type="transmembrane region" description="Helical" evidence="6">
    <location>
        <begin position="263"/>
        <end position="280"/>
    </location>
</feature>
<sequence length="284" mass="30910">MSIVSKHSAGLAMLVFVLLWGSAAIFTRWGLNHSSVAILLIGRYAVAIVVLSLLALKTRQWLPDKGTRLQVLQAGFLLVGGYSIAYFEAMAHGITPGLLATLLGTQPILTLLLTEWRFSALRLIGLLLALAGLILIVGRGLSIAGMDVWAWLFSFIALACITLGTLLQKKIKQAPQQVLPLQFVLTLLMCLLLLPQTTMPTDFSFGYWIPVLWLGVVISVVAQLLLYKLIQGGNVVNITSLFYLVPIVTAILDFLVWGHAMSFTEILGMAAIVLGIILVFKPSK</sequence>
<keyword evidence="9" id="KW-1185">Reference proteome</keyword>
<name>A0ABY4DXI6_9NEIS</name>
<comment type="similarity">
    <text evidence="2">Belongs to the EamA transporter family.</text>
</comment>
<dbReference type="InterPro" id="IPR050638">
    <property type="entry name" value="AA-Vitamin_Transporters"/>
</dbReference>
<keyword evidence="4 6" id="KW-1133">Transmembrane helix</keyword>
<feature type="domain" description="EamA" evidence="7">
    <location>
        <begin position="149"/>
        <end position="280"/>
    </location>
</feature>
<accession>A0ABY4DXI6</accession>
<feature type="transmembrane region" description="Helical" evidence="6">
    <location>
        <begin position="93"/>
        <end position="113"/>
    </location>
</feature>